<dbReference type="SUPFAM" id="SSF48173">
    <property type="entry name" value="Cryptochrome/photolyase FAD-binding domain"/>
    <property type="match status" value="1"/>
</dbReference>
<keyword evidence="3 4" id="KW-0274">FAD</keyword>
<evidence type="ECO:0000256" key="1">
    <source>
        <dbReference type="ARBA" id="ARBA00005862"/>
    </source>
</evidence>
<dbReference type="GO" id="GO:0071949">
    <property type="term" value="F:FAD binding"/>
    <property type="evidence" value="ECO:0007669"/>
    <property type="project" value="TreeGrafter"/>
</dbReference>
<feature type="site" description="Electron transfer via tryptophanyl radical" evidence="5">
    <location>
        <position position="376"/>
    </location>
</feature>
<dbReference type="Pfam" id="PF00875">
    <property type="entry name" value="DNA_photolyase"/>
    <property type="match status" value="1"/>
</dbReference>
<dbReference type="Pfam" id="PF03441">
    <property type="entry name" value="FAD_binding_7"/>
    <property type="match status" value="1"/>
</dbReference>
<feature type="domain" description="Photolyase/cryptochrome alpha/beta" evidence="7">
    <location>
        <begin position="4"/>
        <end position="133"/>
    </location>
</feature>
<dbReference type="InterPro" id="IPR036134">
    <property type="entry name" value="Crypto/Photolyase_FAD-like_sf"/>
</dbReference>
<dbReference type="AlphaFoldDB" id="A0A7M5VGI1"/>
<dbReference type="SUPFAM" id="SSF52425">
    <property type="entry name" value="Cryptochrome/photolyase, N-terminal domain"/>
    <property type="match status" value="1"/>
</dbReference>
<dbReference type="InterPro" id="IPR006050">
    <property type="entry name" value="DNA_photolyase_N"/>
</dbReference>
<dbReference type="FunFam" id="1.10.579.10:FF:000001">
    <property type="entry name" value="Cryptochrome 1"/>
    <property type="match status" value="1"/>
</dbReference>
<comment type="similarity">
    <text evidence="1">Belongs to the DNA photolyase class-1 family.</text>
</comment>
<dbReference type="PROSITE" id="PS51645">
    <property type="entry name" value="PHR_CRY_ALPHA_BETA"/>
    <property type="match status" value="1"/>
</dbReference>
<dbReference type="GO" id="GO:0043153">
    <property type="term" value="P:entrainment of circadian clock by photoperiod"/>
    <property type="evidence" value="ECO:0007669"/>
    <property type="project" value="TreeGrafter"/>
</dbReference>
<feature type="binding site" evidence="4">
    <location>
        <begin position="250"/>
        <end position="254"/>
    </location>
    <ligand>
        <name>FAD</name>
        <dbReference type="ChEBI" id="CHEBI:57692"/>
    </ligand>
</feature>
<dbReference type="InterPro" id="IPR002081">
    <property type="entry name" value="Cryptochrome/DNA_photolyase_1"/>
</dbReference>
<proteinExistence type="inferred from homology"/>
<name>A0A7M5VGI1_9CNID</name>
<evidence type="ECO:0000256" key="3">
    <source>
        <dbReference type="ARBA" id="ARBA00022827"/>
    </source>
</evidence>
<feature type="binding site" evidence="4">
    <location>
        <begin position="291"/>
        <end position="298"/>
    </location>
    <ligand>
        <name>FAD</name>
        <dbReference type="ChEBI" id="CHEBI:57692"/>
    </ligand>
</feature>
<dbReference type="OrthoDB" id="435881at2759"/>
<feature type="region of interest" description="Disordered" evidence="6">
    <location>
        <begin position="492"/>
        <end position="533"/>
    </location>
</feature>
<evidence type="ECO:0000313" key="9">
    <source>
        <dbReference type="Proteomes" id="UP000594262"/>
    </source>
</evidence>
<dbReference type="GeneID" id="136816722"/>
<evidence type="ECO:0000313" key="8">
    <source>
        <dbReference type="EnsemblMetazoa" id="CLYHEMP011734.1"/>
    </source>
</evidence>
<dbReference type="Gene3D" id="1.10.579.10">
    <property type="entry name" value="DNA Cyclobutane Dipyrimidine Photolyase, subunit A, domain 3"/>
    <property type="match status" value="1"/>
</dbReference>
<dbReference type="GO" id="GO:0005737">
    <property type="term" value="C:cytoplasm"/>
    <property type="evidence" value="ECO:0007669"/>
    <property type="project" value="TreeGrafter"/>
</dbReference>
<sequence>MANGGVIHWFRKGLRLHDNPALINALESKLRLYPIFILDPWFVKNACVGVNRWRFLQQTLTDLDQQLRRLGSRLLVVRGKPEVKFPELIKNWNVQKLTYEIDTEPYSKIRDKKVDELAAEYKVEVSSHVSHTLYDVNKIIGKNKGQPPLTYQKHELLIASLGPPPKSLDAPKNIPSDYQMPEDVLKNGDFDIPTLEELGVCESDLNSCLYKGGETEGLKRLNSYICEEKKNWVADFEKPKTSPNSLEPSTTVLSPYLKFGCVSPRLMYERLQMVYKLKPKHSKPPVSLYGQLLWREFFYTCGSAVQNFDQMKGNPICRQIDWDTNTEYLAAWREGRTGYPYIDAIMIQLRQEGWIHHLARHSVACFLTRGDLYISWEEGMKVFEEYLLDADWSLNAANWMWLSASAFFHQYFRVYSPVAFGKKTDPRGLYIKKYLPKLAKFPEKYIYEPWDAPLDIQKRAGCIIGKDYPRPIVDHAKISKINMGRMKVIFSKGKSESGAQSSTAKRKSESSGATPPKKKKKNTIENVFAKKKK</sequence>
<dbReference type="InterPro" id="IPR005101">
    <property type="entry name" value="Cryptochr/Photolyase_FAD-bd"/>
</dbReference>
<evidence type="ECO:0000256" key="6">
    <source>
        <dbReference type="SAM" id="MobiDB-lite"/>
    </source>
</evidence>
<feature type="site" description="Electron transfer via tryptophanyl radical" evidence="5">
    <location>
        <position position="399"/>
    </location>
</feature>
<dbReference type="GO" id="GO:0032922">
    <property type="term" value="P:circadian regulation of gene expression"/>
    <property type="evidence" value="ECO:0007669"/>
    <property type="project" value="TreeGrafter"/>
</dbReference>
<protein>
    <recommendedName>
        <fullName evidence="7">Photolyase/cryptochrome alpha/beta domain-containing protein</fullName>
    </recommendedName>
</protein>
<evidence type="ECO:0000256" key="2">
    <source>
        <dbReference type="ARBA" id="ARBA00022630"/>
    </source>
</evidence>
<dbReference type="GO" id="GO:0003677">
    <property type="term" value="F:DNA binding"/>
    <property type="evidence" value="ECO:0007669"/>
    <property type="project" value="TreeGrafter"/>
</dbReference>
<dbReference type="InterPro" id="IPR014729">
    <property type="entry name" value="Rossmann-like_a/b/a_fold"/>
</dbReference>
<comment type="cofactor">
    <cofactor evidence="4">
        <name>FAD</name>
        <dbReference type="ChEBI" id="CHEBI:57692"/>
    </cofactor>
    <text evidence="4">Binds 1 FAD per subunit.</text>
</comment>
<reference evidence="8" key="1">
    <citation type="submission" date="2021-01" db="UniProtKB">
        <authorList>
            <consortium name="EnsemblMetazoa"/>
        </authorList>
    </citation>
    <scope>IDENTIFICATION</scope>
</reference>
<dbReference type="PANTHER" id="PTHR11455:SF9">
    <property type="entry name" value="CRYPTOCHROME CIRCADIAN CLOCK 5 ISOFORM X1"/>
    <property type="match status" value="1"/>
</dbReference>
<dbReference type="Gene3D" id="1.25.40.80">
    <property type="match status" value="1"/>
</dbReference>
<organism evidence="8 9">
    <name type="scientific">Clytia hemisphaerica</name>
    <dbReference type="NCBI Taxonomy" id="252671"/>
    <lineage>
        <taxon>Eukaryota</taxon>
        <taxon>Metazoa</taxon>
        <taxon>Cnidaria</taxon>
        <taxon>Hydrozoa</taxon>
        <taxon>Hydroidolina</taxon>
        <taxon>Leptothecata</taxon>
        <taxon>Obeliida</taxon>
        <taxon>Clytiidae</taxon>
        <taxon>Clytia</taxon>
    </lineage>
</organism>
<dbReference type="InterPro" id="IPR036155">
    <property type="entry name" value="Crypto/Photolyase_N_sf"/>
</dbReference>
<dbReference type="EnsemblMetazoa" id="CLYHEMT011734.1">
    <property type="protein sequence ID" value="CLYHEMP011734.1"/>
    <property type="gene ID" value="CLYHEMG011734"/>
</dbReference>
<evidence type="ECO:0000259" key="7">
    <source>
        <dbReference type="PROSITE" id="PS51645"/>
    </source>
</evidence>
<dbReference type="Proteomes" id="UP000594262">
    <property type="component" value="Unplaced"/>
</dbReference>
<keyword evidence="9" id="KW-1185">Reference proteome</keyword>
<feature type="binding site" evidence="4">
    <location>
        <begin position="389"/>
        <end position="391"/>
    </location>
    <ligand>
        <name>FAD</name>
        <dbReference type="ChEBI" id="CHEBI:57692"/>
    </ligand>
</feature>
<keyword evidence="2 4" id="KW-0285">Flavoprotein</keyword>
<dbReference type="Gene3D" id="3.40.50.620">
    <property type="entry name" value="HUPs"/>
    <property type="match status" value="1"/>
</dbReference>
<dbReference type="GO" id="GO:0003904">
    <property type="term" value="F:deoxyribodipyrimidine photo-lyase activity"/>
    <property type="evidence" value="ECO:0007669"/>
    <property type="project" value="TreeGrafter"/>
</dbReference>
<accession>A0A7M5VGI1</accession>
<dbReference type="PANTHER" id="PTHR11455">
    <property type="entry name" value="CRYPTOCHROME"/>
    <property type="match status" value="1"/>
</dbReference>
<evidence type="ECO:0000256" key="4">
    <source>
        <dbReference type="PIRSR" id="PIRSR602081-1"/>
    </source>
</evidence>
<feature type="site" description="Electron transfer via tryptophanyl radical" evidence="5">
    <location>
        <position position="322"/>
    </location>
</feature>
<evidence type="ECO:0000256" key="5">
    <source>
        <dbReference type="PIRSR" id="PIRSR602081-2"/>
    </source>
</evidence>
<dbReference type="GO" id="GO:0005634">
    <property type="term" value="C:nucleus"/>
    <property type="evidence" value="ECO:0007669"/>
    <property type="project" value="TreeGrafter"/>
</dbReference>
<dbReference type="RefSeq" id="XP_066929142.1">
    <property type="nucleotide sequence ID" value="XM_067073041.1"/>
</dbReference>